<evidence type="ECO:0000256" key="6">
    <source>
        <dbReference type="ARBA" id="ARBA00022692"/>
    </source>
</evidence>
<accession>A0ABD1TGZ0</accession>
<evidence type="ECO:0000256" key="8">
    <source>
        <dbReference type="ARBA" id="ARBA00022989"/>
    </source>
</evidence>
<dbReference type="InterPro" id="IPR002110">
    <property type="entry name" value="Ankyrin_rpt"/>
</dbReference>
<proteinExistence type="inferred from homology"/>
<evidence type="ECO:0000256" key="11">
    <source>
        <dbReference type="ARBA" id="ARBA00023043"/>
    </source>
</evidence>
<reference evidence="24" key="1">
    <citation type="submission" date="2024-07" db="EMBL/GenBank/DDBJ databases">
        <title>Two chromosome-level genome assemblies of Korean endemic species Abeliophyllum distichum and Forsythia ovata (Oleaceae).</title>
        <authorList>
            <person name="Jang H."/>
        </authorList>
    </citation>
    <scope>NUCLEOTIDE SEQUENCE [LARGE SCALE GENOMIC DNA]</scope>
</reference>
<keyword evidence="19" id="KW-0012">Acyltransferase</keyword>
<feature type="transmembrane region" description="Helical" evidence="19">
    <location>
        <begin position="449"/>
        <end position="475"/>
    </location>
</feature>
<evidence type="ECO:0000313" key="24">
    <source>
        <dbReference type="Proteomes" id="UP001604336"/>
    </source>
</evidence>
<evidence type="ECO:0000256" key="21">
    <source>
        <dbReference type="SAM" id="MobiDB-lite"/>
    </source>
</evidence>
<feature type="repeat" description="ANK" evidence="18">
    <location>
        <begin position="159"/>
        <end position="191"/>
    </location>
</feature>
<dbReference type="FunFam" id="1.25.40.20:FF:000300">
    <property type="entry name" value="S-acyltransferase"/>
    <property type="match status" value="1"/>
</dbReference>
<evidence type="ECO:0000256" key="12">
    <source>
        <dbReference type="ARBA" id="ARBA00023136"/>
    </source>
</evidence>
<evidence type="ECO:0000256" key="2">
    <source>
        <dbReference type="ARBA" id="ARBA00004127"/>
    </source>
</evidence>
<dbReference type="Gene3D" id="4.10.280.10">
    <property type="entry name" value="Helix-loop-helix DNA-binding domain"/>
    <property type="match status" value="1"/>
</dbReference>
<dbReference type="PROSITE" id="PS50088">
    <property type="entry name" value="ANK_REPEAT"/>
    <property type="match status" value="4"/>
</dbReference>
<feature type="coiled-coil region" evidence="20">
    <location>
        <begin position="744"/>
        <end position="771"/>
    </location>
</feature>
<sequence length="886" mass="98096">MASSEIEIVSESADQKPYNQNPNELQITDIYSASAYGDFEKLRHFVENDGVSVSQPDGNGYYPLQWAALNNFTDVVQYIIERGGDVNASDNAGQTALHWAAVRGSIAAADTLLQNGARVEAADVNGYRAVHVAAQYGQTAFLNHIAANYHADFDVPDNDGRTPLHWAAYKGFADTIRLLLFRDACQGRQDKEGCTPLHWAALRGNVEACTVLVHAGTKQELMVKDKAGFTPVELASDKGHRHVAQFLSNARRAQSKHWEDRVCIGKGRTIGYAPILFSLVVINVILFISSVLFAPNLTKVTAVAGLWGWTAVSLAVGALIMFARCSSKDPGYIKKGAGSPTDVEDPLLNTDLNSNPIWMGNWSQLCPTCKIIRPVRSKHCPVCKRCVEQFDHHCPWISNCVGKRNKRDFFVFLCMGTSTAFISGIVAVQRIQTSVPALGTGETWLHHMIFNYPGLISFLVMDAAISIATATLLTVQASQIARNITTNEMSNAIRYGYLRGPDGRFRNPYNHGCRKNCSDFFINGYTDDDEIAWPPLQQVASFSTLQPQSSTELAVIGFSTGLMEISNISCLTELRMDDHGFIHQWPVNSLDELSTVSMAAGFGTQELHQSFSQSIFDYKRAPESKTDTWNPCKFDQISNPPLSNNLHLVNSNYTNQIGIVKPKEETWSSSSPTFPSDSVVSQGTQNYVLKACQGAKKICKNARLAQPQDHIIAERKRREKLSQRFIALSALVPGLKKMDKASVLGDAIKYLKQLQDQVKTLEELTRKKSMESVIFVKKYELSADGESSSSDENFSSGPIDEPLPEIEARFSDKEVLIRVHSERKKGILDKIVAEIEKLHLSVVNSSAMAFGHSAIDITIIAQMDEEFTTPLKDFVKNLRAAFKLFM</sequence>
<name>A0ABD1TGZ0_9LAMI</name>
<evidence type="ECO:0000256" key="15">
    <source>
        <dbReference type="ARBA" id="ARBA00023242"/>
    </source>
</evidence>
<dbReference type="EMBL" id="JBFOLK010000005">
    <property type="protein sequence ID" value="KAL2512011.1"/>
    <property type="molecule type" value="Genomic_DNA"/>
</dbReference>
<dbReference type="Pfam" id="PF12796">
    <property type="entry name" value="Ank_2"/>
    <property type="match status" value="3"/>
</dbReference>
<dbReference type="FunFam" id="1.25.40.20:FF:000334">
    <property type="entry name" value="S-acyltransferase"/>
    <property type="match status" value="1"/>
</dbReference>
<dbReference type="PROSITE" id="PS50297">
    <property type="entry name" value="ANK_REP_REGION"/>
    <property type="match status" value="4"/>
</dbReference>
<dbReference type="GO" id="GO:0019706">
    <property type="term" value="F:protein-cysteine S-palmitoyltransferase activity"/>
    <property type="evidence" value="ECO:0007669"/>
    <property type="project" value="UniProtKB-EC"/>
</dbReference>
<keyword evidence="16" id="KW-0449">Lipoprotein</keyword>
<keyword evidence="13" id="KW-0564">Palmitate</keyword>
<evidence type="ECO:0000256" key="3">
    <source>
        <dbReference type="ARBA" id="ARBA00004394"/>
    </source>
</evidence>
<feature type="repeat" description="ANK" evidence="18">
    <location>
        <begin position="92"/>
        <end position="124"/>
    </location>
</feature>
<comment type="caution">
    <text evidence="23">The sequence shown here is derived from an EMBL/GenBank/DDBJ whole genome shotgun (WGS) entry which is preliminary data.</text>
</comment>
<dbReference type="InterPro" id="IPR011598">
    <property type="entry name" value="bHLH_dom"/>
</dbReference>
<feature type="domain" description="BHLH" evidence="22">
    <location>
        <begin position="705"/>
        <end position="754"/>
    </location>
</feature>
<keyword evidence="8 19" id="KW-1133">Transmembrane helix</keyword>
<feature type="transmembrane region" description="Helical" evidence="19">
    <location>
        <begin position="270"/>
        <end position="294"/>
    </location>
</feature>
<keyword evidence="5 19" id="KW-0808">Transferase</keyword>
<evidence type="ECO:0000256" key="18">
    <source>
        <dbReference type="PROSITE-ProRule" id="PRU00023"/>
    </source>
</evidence>
<evidence type="ECO:0000259" key="22">
    <source>
        <dbReference type="PROSITE" id="PS50888"/>
    </source>
</evidence>
<keyword evidence="12 19" id="KW-0472">Membrane</keyword>
<dbReference type="SMART" id="SM00353">
    <property type="entry name" value="HLH"/>
    <property type="match status" value="1"/>
</dbReference>
<dbReference type="GO" id="GO:0005634">
    <property type="term" value="C:nucleus"/>
    <property type="evidence" value="ECO:0007669"/>
    <property type="project" value="UniProtKB-SubCell"/>
</dbReference>
<dbReference type="SMART" id="SM00248">
    <property type="entry name" value="ANK"/>
    <property type="match status" value="7"/>
</dbReference>
<evidence type="ECO:0000256" key="16">
    <source>
        <dbReference type="ARBA" id="ARBA00023288"/>
    </source>
</evidence>
<dbReference type="CDD" id="cd11452">
    <property type="entry name" value="bHLH_AtNAI1_like"/>
    <property type="match status" value="1"/>
</dbReference>
<keyword evidence="15" id="KW-0539">Nucleus</keyword>
<comment type="subcellular location">
    <subcellularLocation>
        <location evidence="2">Endomembrane system</location>
        <topology evidence="2">Multi-pass membrane protein</topology>
    </subcellularLocation>
    <subcellularLocation>
        <location evidence="3">Golgi apparatus membrane</location>
    </subcellularLocation>
    <subcellularLocation>
        <location evidence="1">Nucleus</location>
    </subcellularLocation>
</comment>
<dbReference type="SUPFAM" id="SSF48403">
    <property type="entry name" value="Ankyrin repeat"/>
    <property type="match status" value="1"/>
</dbReference>
<evidence type="ECO:0000256" key="10">
    <source>
        <dbReference type="ARBA" id="ARBA00023034"/>
    </source>
</evidence>
<evidence type="ECO:0000256" key="7">
    <source>
        <dbReference type="ARBA" id="ARBA00022737"/>
    </source>
</evidence>
<comment type="catalytic activity">
    <reaction evidence="17 19">
        <text>L-cysteinyl-[protein] + hexadecanoyl-CoA = S-hexadecanoyl-L-cysteinyl-[protein] + CoA</text>
        <dbReference type="Rhea" id="RHEA:36683"/>
        <dbReference type="Rhea" id="RHEA-COMP:10131"/>
        <dbReference type="Rhea" id="RHEA-COMP:11032"/>
        <dbReference type="ChEBI" id="CHEBI:29950"/>
        <dbReference type="ChEBI" id="CHEBI:57287"/>
        <dbReference type="ChEBI" id="CHEBI:57379"/>
        <dbReference type="ChEBI" id="CHEBI:74151"/>
        <dbReference type="EC" id="2.3.1.225"/>
    </reaction>
</comment>
<feature type="repeat" description="ANK" evidence="18">
    <location>
        <begin position="192"/>
        <end position="224"/>
    </location>
</feature>
<keyword evidence="6 19" id="KW-0812">Transmembrane</keyword>
<evidence type="ECO:0000256" key="13">
    <source>
        <dbReference type="ARBA" id="ARBA00023139"/>
    </source>
</evidence>
<evidence type="ECO:0000256" key="19">
    <source>
        <dbReference type="RuleBase" id="RU079119"/>
    </source>
</evidence>
<evidence type="ECO:0000256" key="20">
    <source>
        <dbReference type="SAM" id="Coils"/>
    </source>
</evidence>
<feature type="compositionally biased region" description="Low complexity" evidence="21">
    <location>
        <begin position="1"/>
        <end position="12"/>
    </location>
</feature>
<evidence type="ECO:0000256" key="17">
    <source>
        <dbReference type="ARBA" id="ARBA00048048"/>
    </source>
</evidence>
<dbReference type="InterPro" id="IPR001594">
    <property type="entry name" value="Palmitoyltrfase_DHHC"/>
</dbReference>
<dbReference type="Pfam" id="PF01529">
    <property type="entry name" value="DHHC"/>
    <property type="match status" value="1"/>
</dbReference>
<dbReference type="Gene3D" id="1.25.40.20">
    <property type="entry name" value="Ankyrin repeat-containing domain"/>
    <property type="match status" value="2"/>
</dbReference>
<gene>
    <name evidence="23" type="ORF">Adt_17611</name>
</gene>
<dbReference type="PROSITE" id="PS50216">
    <property type="entry name" value="DHHC"/>
    <property type="match status" value="1"/>
</dbReference>
<evidence type="ECO:0000256" key="1">
    <source>
        <dbReference type="ARBA" id="ARBA00004123"/>
    </source>
</evidence>
<feature type="transmembrane region" description="Helical" evidence="19">
    <location>
        <begin position="306"/>
        <end position="325"/>
    </location>
</feature>
<dbReference type="SUPFAM" id="SSF47459">
    <property type="entry name" value="HLH, helix-loop-helix DNA-binding domain"/>
    <property type="match status" value="1"/>
</dbReference>
<dbReference type="Pfam" id="PF00010">
    <property type="entry name" value="HLH"/>
    <property type="match status" value="1"/>
</dbReference>
<keyword evidence="20" id="KW-0175">Coiled coil</keyword>
<feature type="repeat" description="ANK" evidence="18">
    <location>
        <begin position="59"/>
        <end position="91"/>
    </location>
</feature>
<dbReference type="PANTHER" id="PTHR24161:SF101">
    <property type="entry name" value="PROTEIN S-ACYLTRANSFERASE 23-RELATED"/>
    <property type="match status" value="1"/>
</dbReference>
<dbReference type="EC" id="2.3.1.225" evidence="19"/>
<evidence type="ECO:0000313" key="23">
    <source>
        <dbReference type="EMBL" id="KAL2512011.1"/>
    </source>
</evidence>
<dbReference type="InterPro" id="IPR036770">
    <property type="entry name" value="Ankyrin_rpt-contain_sf"/>
</dbReference>
<comment type="domain">
    <text evidence="19">The DHHC domain is required for palmitoyltransferase activity.</text>
</comment>
<dbReference type="AlphaFoldDB" id="A0ABD1TGZ0"/>
<keyword evidence="10" id="KW-0333">Golgi apparatus</keyword>
<dbReference type="Proteomes" id="UP001604336">
    <property type="component" value="Unassembled WGS sequence"/>
</dbReference>
<evidence type="ECO:0000256" key="14">
    <source>
        <dbReference type="ARBA" id="ARBA00023163"/>
    </source>
</evidence>
<keyword evidence="24" id="KW-1185">Reference proteome</keyword>
<dbReference type="InterPro" id="IPR036638">
    <property type="entry name" value="HLH_DNA-bd_sf"/>
</dbReference>
<comment type="similarity">
    <text evidence="4 19">Belongs to the DHHC palmitoyltransferase family.</text>
</comment>
<dbReference type="GO" id="GO:0000139">
    <property type="term" value="C:Golgi membrane"/>
    <property type="evidence" value="ECO:0007669"/>
    <property type="project" value="UniProtKB-SubCell"/>
</dbReference>
<evidence type="ECO:0000256" key="4">
    <source>
        <dbReference type="ARBA" id="ARBA00008574"/>
    </source>
</evidence>
<evidence type="ECO:0000256" key="9">
    <source>
        <dbReference type="ARBA" id="ARBA00023015"/>
    </source>
</evidence>
<feature type="region of interest" description="Disordered" evidence="21">
    <location>
        <begin position="1"/>
        <end position="21"/>
    </location>
</feature>
<dbReference type="PROSITE" id="PS50888">
    <property type="entry name" value="BHLH"/>
    <property type="match status" value="1"/>
</dbReference>
<keyword evidence="11 18" id="KW-0040">ANK repeat</keyword>
<evidence type="ECO:0000256" key="5">
    <source>
        <dbReference type="ARBA" id="ARBA00022679"/>
    </source>
</evidence>
<organism evidence="23 24">
    <name type="scientific">Abeliophyllum distichum</name>
    <dbReference type="NCBI Taxonomy" id="126358"/>
    <lineage>
        <taxon>Eukaryota</taxon>
        <taxon>Viridiplantae</taxon>
        <taxon>Streptophyta</taxon>
        <taxon>Embryophyta</taxon>
        <taxon>Tracheophyta</taxon>
        <taxon>Spermatophyta</taxon>
        <taxon>Magnoliopsida</taxon>
        <taxon>eudicotyledons</taxon>
        <taxon>Gunneridae</taxon>
        <taxon>Pentapetalae</taxon>
        <taxon>asterids</taxon>
        <taxon>lamiids</taxon>
        <taxon>Lamiales</taxon>
        <taxon>Oleaceae</taxon>
        <taxon>Forsythieae</taxon>
        <taxon>Abeliophyllum</taxon>
    </lineage>
</organism>
<keyword evidence="14" id="KW-0804">Transcription</keyword>
<feature type="transmembrane region" description="Helical" evidence="19">
    <location>
        <begin position="409"/>
        <end position="429"/>
    </location>
</feature>
<keyword evidence="7" id="KW-0677">Repeat</keyword>
<dbReference type="PANTHER" id="PTHR24161">
    <property type="entry name" value="ANK_REP_REGION DOMAIN-CONTAINING PROTEIN-RELATED"/>
    <property type="match status" value="1"/>
</dbReference>
<protein>
    <recommendedName>
        <fullName evidence="19">S-acyltransferase</fullName>
        <ecNumber evidence="19">2.3.1.225</ecNumber>
    </recommendedName>
    <alternativeName>
        <fullName evidence="19">Palmitoyltransferase</fullName>
    </alternativeName>
</protein>
<keyword evidence="9" id="KW-0805">Transcription regulation</keyword>